<evidence type="ECO:0000313" key="1">
    <source>
        <dbReference type="EMBL" id="PYD77060.1"/>
    </source>
</evidence>
<proteinExistence type="predicted"/>
<name>A0A318QER5_9PROT</name>
<protein>
    <submittedName>
        <fullName evidence="1">Uncharacterized protein</fullName>
    </submittedName>
</protein>
<dbReference type="EMBL" id="NOXG01000001">
    <property type="protein sequence ID" value="PYD77060.1"/>
    <property type="molecule type" value="Genomic_DNA"/>
</dbReference>
<gene>
    <name evidence="1" type="ORF">CFR71_01615</name>
</gene>
<evidence type="ECO:0000313" key="2">
    <source>
        <dbReference type="Proteomes" id="UP000247609"/>
    </source>
</evidence>
<sequence>MFLWPEGAAACPGYKNHTYTGMFHGWIMTVPVGRPVLKRAGDFPDRCLSAAAGIVRGGKSRQWNMPGSGT</sequence>
<organism evidence="1 2">
    <name type="scientific">Novacetimonas pomaceti</name>
    <dbReference type="NCBI Taxonomy" id="2021998"/>
    <lineage>
        <taxon>Bacteria</taxon>
        <taxon>Pseudomonadati</taxon>
        <taxon>Pseudomonadota</taxon>
        <taxon>Alphaproteobacteria</taxon>
        <taxon>Acetobacterales</taxon>
        <taxon>Acetobacteraceae</taxon>
        <taxon>Novacetimonas</taxon>
    </lineage>
</organism>
<dbReference type="AlphaFoldDB" id="A0A318QER5"/>
<dbReference type="Proteomes" id="UP000247609">
    <property type="component" value="Unassembled WGS sequence"/>
</dbReference>
<reference evidence="1 2" key="1">
    <citation type="submission" date="2017-07" db="EMBL/GenBank/DDBJ databases">
        <title>A draft genome sequence of Komagataeibacter sp. T5K1.</title>
        <authorList>
            <person name="Skraban J."/>
            <person name="Cleenwerck I."/>
            <person name="Vandamme P."/>
            <person name="Trcek J."/>
        </authorList>
    </citation>
    <scope>NUCLEOTIDE SEQUENCE [LARGE SCALE GENOMIC DNA]</scope>
    <source>
        <strain evidence="1 2">T5K1</strain>
    </source>
</reference>
<accession>A0A318QER5</accession>
<comment type="caution">
    <text evidence="1">The sequence shown here is derived from an EMBL/GenBank/DDBJ whole genome shotgun (WGS) entry which is preliminary data.</text>
</comment>